<evidence type="ECO:0000259" key="1">
    <source>
        <dbReference type="PROSITE" id="PS50800"/>
    </source>
</evidence>
<proteinExistence type="predicted"/>
<dbReference type="SUPFAM" id="SSF68906">
    <property type="entry name" value="SAP domain"/>
    <property type="match status" value="1"/>
</dbReference>
<dbReference type="Pfam" id="PF02037">
    <property type="entry name" value="SAP"/>
    <property type="match status" value="1"/>
</dbReference>
<name>A0A2J6QMK0_9HELO</name>
<evidence type="ECO:0000313" key="3">
    <source>
        <dbReference type="Proteomes" id="UP000235672"/>
    </source>
</evidence>
<sequence>MSRITPPVTKLTYALRRISSSANAGRPSGLLDSKARASRYLPRNLKDLRSECKQRQLNSVGNKAELVDRLTAHDLVGSHGFSTITAGHRPLSAHPAPIYKTIPMMQGFRSSAPKQAAHDSSTIDFFFFPEVPEPPPRNPFAKLRVPLLPDNYTPDRSPDSGHSLEALDEAVPRPEISIVASHPEDVVPATISEVVGNDGLDVDITSLTQTFTKASGKENEEPGLLKELWGGFVDDLFGPKRPKVAS</sequence>
<accession>A0A2J6QMK0</accession>
<organism evidence="2 3">
    <name type="scientific">Hyaloscypha hepaticicola</name>
    <dbReference type="NCBI Taxonomy" id="2082293"/>
    <lineage>
        <taxon>Eukaryota</taxon>
        <taxon>Fungi</taxon>
        <taxon>Dikarya</taxon>
        <taxon>Ascomycota</taxon>
        <taxon>Pezizomycotina</taxon>
        <taxon>Leotiomycetes</taxon>
        <taxon>Helotiales</taxon>
        <taxon>Hyaloscyphaceae</taxon>
        <taxon>Hyaloscypha</taxon>
    </lineage>
</organism>
<dbReference type="InterPro" id="IPR003034">
    <property type="entry name" value="SAP_dom"/>
</dbReference>
<feature type="domain" description="SAP" evidence="1">
    <location>
        <begin position="40"/>
        <end position="74"/>
    </location>
</feature>
<dbReference type="Gene3D" id="1.10.720.30">
    <property type="entry name" value="SAP domain"/>
    <property type="match status" value="1"/>
</dbReference>
<keyword evidence="3" id="KW-1185">Reference proteome</keyword>
<dbReference type="SMART" id="SM00513">
    <property type="entry name" value="SAP"/>
    <property type="match status" value="1"/>
</dbReference>
<dbReference type="Proteomes" id="UP000235672">
    <property type="component" value="Unassembled WGS sequence"/>
</dbReference>
<dbReference type="InterPro" id="IPR036361">
    <property type="entry name" value="SAP_dom_sf"/>
</dbReference>
<protein>
    <recommendedName>
        <fullName evidence="1">SAP domain-containing protein</fullName>
    </recommendedName>
</protein>
<dbReference type="PROSITE" id="PS50800">
    <property type="entry name" value="SAP"/>
    <property type="match status" value="1"/>
</dbReference>
<dbReference type="AlphaFoldDB" id="A0A2J6QMK0"/>
<evidence type="ECO:0000313" key="2">
    <source>
        <dbReference type="EMBL" id="PMD27474.1"/>
    </source>
</evidence>
<reference evidence="2 3" key="1">
    <citation type="submission" date="2016-05" db="EMBL/GenBank/DDBJ databases">
        <title>A degradative enzymes factory behind the ericoid mycorrhizal symbiosis.</title>
        <authorList>
            <consortium name="DOE Joint Genome Institute"/>
            <person name="Martino E."/>
            <person name="Morin E."/>
            <person name="Grelet G."/>
            <person name="Kuo A."/>
            <person name="Kohler A."/>
            <person name="Daghino S."/>
            <person name="Barry K."/>
            <person name="Choi C."/>
            <person name="Cichocki N."/>
            <person name="Clum A."/>
            <person name="Copeland A."/>
            <person name="Hainaut M."/>
            <person name="Haridas S."/>
            <person name="Labutti K."/>
            <person name="Lindquist E."/>
            <person name="Lipzen A."/>
            <person name="Khouja H.-R."/>
            <person name="Murat C."/>
            <person name="Ohm R."/>
            <person name="Olson A."/>
            <person name="Spatafora J."/>
            <person name="Veneault-Fourrey C."/>
            <person name="Henrissat B."/>
            <person name="Grigoriev I."/>
            <person name="Martin F."/>
            <person name="Perotto S."/>
        </authorList>
    </citation>
    <scope>NUCLEOTIDE SEQUENCE [LARGE SCALE GENOMIC DNA]</scope>
    <source>
        <strain evidence="2 3">UAMH 7357</strain>
    </source>
</reference>
<dbReference type="STRING" id="1745343.A0A2J6QMK0"/>
<dbReference type="EMBL" id="KZ613466">
    <property type="protein sequence ID" value="PMD27474.1"/>
    <property type="molecule type" value="Genomic_DNA"/>
</dbReference>
<gene>
    <name evidence="2" type="ORF">NA56DRAFT_237333</name>
</gene>
<dbReference type="OrthoDB" id="3993201at2759"/>